<dbReference type="InterPro" id="IPR050301">
    <property type="entry name" value="NTE"/>
</dbReference>
<dbReference type="InterPro" id="IPR016035">
    <property type="entry name" value="Acyl_Trfase/lysoPLipase"/>
</dbReference>
<keyword evidence="1 4" id="KW-0378">Hydrolase</keyword>
<dbReference type="Gene3D" id="3.40.1090.10">
    <property type="entry name" value="Cytosolic phospholipase A2 catalytic domain"/>
    <property type="match status" value="2"/>
</dbReference>
<dbReference type="RefSeq" id="WP_008909116.1">
    <property type="nucleotide sequence ID" value="NZ_CAKP01000096.1"/>
</dbReference>
<evidence type="ECO:0000259" key="6">
    <source>
        <dbReference type="PROSITE" id="PS51635"/>
    </source>
</evidence>
<evidence type="ECO:0000256" key="3">
    <source>
        <dbReference type="ARBA" id="ARBA00023098"/>
    </source>
</evidence>
<dbReference type="SUPFAM" id="SSF52151">
    <property type="entry name" value="FabD/lysophospholipase-like"/>
    <property type="match status" value="1"/>
</dbReference>
<proteinExistence type="predicted"/>
<evidence type="ECO:0000256" key="2">
    <source>
        <dbReference type="ARBA" id="ARBA00022963"/>
    </source>
</evidence>
<name>I7LJQ6_9CLOT</name>
<accession>I7LJQ6</accession>
<dbReference type="OrthoDB" id="9770965at2"/>
<feature type="domain" description="PNPLA" evidence="6">
    <location>
        <begin position="6"/>
        <end position="189"/>
    </location>
</feature>
<feature type="short sequence motif" description="GXGXXG" evidence="4">
    <location>
        <begin position="10"/>
        <end position="15"/>
    </location>
</feature>
<dbReference type="Proteomes" id="UP000007652">
    <property type="component" value="Unassembled WGS sequence"/>
</dbReference>
<feature type="short sequence motif" description="DGA/G" evidence="4">
    <location>
        <begin position="176"/>
        <end position="178"/>
    </location>
</feature>
<dbReference type="PROSITE" id="PS51635">
    <property type="entry name" value="PNPLA"/>
    <property type="match status" value="1"/>
</dbReference>
<evidence type="ECO:0000313" key="8">
    <source>
        <dbReference type="Proteomes" id="UP000007652"/>
    </source>
</evidence>
<dbReference type="PANTHER" id="PTHR14226:SF29">
    <property type="entry name" value="NEUROPATHY TARGET ESTERASE SWS"/>
    <property type="match status" value="1"/>
</dbReference>
<dbReference type="STRING" id="857293.CAAU_1774"/>
<keyword evidence="2 4" id="KW-0442">Lipid degradation</keyword>
<evidence type="ECO:0000256" key="1">
    <source>
        <dbReference type="ARBA" id="ARBA00022801"/>
    </source>
</evidence>
<feature type="transmembrane region" description="Helical" evidence="5">
    <location>
        <begin position="421"/>
        <end position="440"/>
    </location>
</feature>
<comment type="caution">
    <text evidence="7">The sequence shown here is derived from an EMBL/GenBank/DDBJ whole genome shotgun (WGS) entry which is preliminary data.</text>
</comment>
<gene>
    <name evidence="7" type="ORF">CAAU_1774</name>
</gene>
<dbReference type="CDD" id="cd07209">
    <property type="entry name" value="Pat_hypo_Ecoli_Z1214_like"/>
    <property type="match status" value="1"/>
</dbReference>
<dbReference type="GO" id="GO:0016042">
    <property type="term" value="P:lipid catabolic process"/>
    <property type="evidence" value="ECO:0007669"/>
    <property type="project" value="UniProtKB-UniRule"/>
</dbReference>
<keyword evidence="3 4" id="KW-0443">Lipid metabolism</keyword>
<evidence type="ECO:0000313" key="7">
    <source>
        <dbReference type="EMBL" id="CCJ33858.1"/>
    </source>
</evidence>
<dbReference type="GO" id="GO:0016787">
    <property type="term" value="F:hydrolase activity"/>
    <property type="evidence" value="ECO:0007669"/>
    <property type="project" value="UniProtKB-UniRule"/>
</dbReference>
<keyword evidence="8" id="KW-1185">Reference proteome</keyword>
<organism evidence="7 8">
    <name type="scientific">Caloramator australicus RC3</name>
    <dbReference type="NCBI Taxonomy" id="857293"/>
    <lineage>
        <taxon>Bacteria</taxon>
        <taxon>Bacillati</taxon>
        <taxon>Bacillota</taxon>
        <taxon>Clostridia</taxon>
        <taxon>Eubacteriales</taxon>
        <taxon>Clostridiaceae</taxon>
        <taxon>Caloramator</taxon>
    </lineage>
</organism>
<reference evidence="7 8" key="1">
    <citation type="journal article" date="2011" name="J. Bacteriol.">
        <title>Draft genome sequence of Caloramator australicus strain RC3T, a thermoanaerobe from the Great Artesian Basin of Australia.</title>
        <authorList>
            <person name="Ogg C.D."/>
            <person name="Patel B.K.C."/>
        </authorList>
    </citation>
    <scope>NUCLEOTIDE SEQUENCE [LARGE SCALE GENOMIC DNA]</scope>
    <source>
        <strain evidence="7 8">RC3</strain>
    </source>
</reference>
<dbReference type="PANTHER" id="PTHR14226">
    <property type="entry name" value="NEUROPATHY TARGET ESTERASE/SWISS CHEESE D.MELANOGASTER"/>
    <property type="match status" value="1"/>
</dbReference>
<dbReference type="AlphaFoldDB" id="I7LJQ6"/>
<feature type="active site" description="Proton acceptor" evidence="4">
    <location>
        <position position="176"/>
    </location>
</feature>
<feature type="active site" description="Nucleophile" evidence="4">
    <location>
        <position position="39"/>
    </location>
</feature>
<dbReference type="EMBL" id="CAKP01000096">
    <property type="protein sequence ID" value="CCJ33858.1"/>
    <property type="molecule type" value="Genomic_DNA"/>
</dbReference>
<evidence type="ECO:0000256" key="5">
    <source>
        <dbReference type="SAM" id="Phobius"/>
    </source>
</evidence>
<evidence type="ECO:0000256" key="4">
    <source>
        <dbReference type="PROSITE-ProRule" id="PRU01161"/>
    </source>
</evidence>
<dbReference type="InterPro" id="IPR002641">
    <property type="entry name" value="PNPLA_dom"/>
</dbReference>
<sequence length="452" mass="51109">MDGFGLVLGGGGAKGAYEIGVWKALRELDVPIKAVTGTSVGALNGAIIVQGDFDVAYELWTTISIENVINVEKEIVAAGEGGRKTIPIINTIKNLITNGGLDVSPLKEMLNKVIDEDKIRRSPIDLGIVTFSLTDFKPVEVFKDEIPEGKLVDYLLASACFPAFKPHEIDNKKFIDGGIYDNIPLSLMLKKDIKNIITVDISGVGFVKRVNKRGINIIEIKNSEDLGGTLEFDGERSKENIELGYLDTLRVFGKLKGHKYYFIPNKEFDEGKEFIKSLDINYLKRMYAFLGLDIGVRKSAANKIILDKIIRTIQQYSNGKLSLEGVFPAMLEIAAEQLGIERKRVYTLKELSERILEEYNKIIESENYKENMPWINRLLLARTQLEFDKELLKNAFDKKYLISYDANIEEKDEKVKRMRRFIAMAFPKIVISNMLIALLLERENVQREKAVD</sequence>
<protein>
    <submittedName>
        <fullName evidence="7">Ferredoxin reductase</fullName>
    </submittedName>
</protein>
<feature type="short sequence motif" description="GXSXG" evidence="4">
    <location>
        <begin position="37"/>
        <end position="41"/>
    </location>
</feature>
<keyword evidence="5" id="KW-0812">Transmembrane</keyword>
<dbReference type="Pfam" id="PF01734">
    <property type="entry name" value="Patatin"/>
    <property type="match status" value="1"/>
</dbReference>
<keyword evidence="5" id="KW-1133">Transmembrane helix</keyword>
<dbReference type="eggNOG" id="COG1752">
    <property type="taxonomic scope" value="Bacteria"/>
</dbReference>
<keyword evidence="5" id="KW-0472">Membrane</keyword>